<evidence type="ECO:0000313" key="2">
    <source>
        <dbReference type="EMBL" id="CAA6830629.1"/>
    </source>
</evidence>
<keyword evidence="2" id="KW-0808">Transferase</keyword>
<evidence type="ECO:0000259" key="1">
    <source>
        <dbReference type="Pfam" id="PF11997"/>
    </source>
</evidence>
<dbReference type="SUPFAM" id="SSF53756">
    <property type="entry name" value="UDP-Glycosyltransferase/glycogen phosphorylase"/>
    <property type="match status" value="1"/>
</dbReference>
<dbReference type="NCBIfam" id="NF038011">
    <property type="entry name" value="PelF"/>
    <property type="match status" value="1"/>
</dbReference>
<dbReference type="Pfam" id="PF11997">
    <property type="entry name" value="DUF3492"/>
    <property type="match status" value="1"/>
</dbReference>
<dbReference type="PANTHER" id="PTHR12526">
    <property type="entry name" value="GLYCOSYLTRANSFERASE"/>
    <property type="match status" value="1"/>
</dbReference>
<sequence>MSTFPQLSNNEQADICLLLEGTYPYVRGGVSSWVHQLISGLPEFSFALVFIGANREYYPKLWYDFPENVCHFEAHFLDEKSVGSPPHEFKGDESYFQYSDELHEYFQTDGESACPVNIGNKGTISVTQQADNFYYSERSWEKITDSYKTNCAEMPFLEYFWNVRAMHAPVFKLMEIANHLPSARLYHSASTGYAGLLGHYAHALYSLPLLITEHGIYIKERQIDLYLAEWIKEQESPLPQGINSEINYLRQLWSRFFEGLGRMTYQSATKIVSLYQNNCDKQIEYGAPAEKTMVIPNGVRLEQLEQLRALRPAQPPPVLGLIGRVVPIKDIKNFIRAIDYASRNFPEIEGWIIGSEDEEPRYAKECHELVKSLGQQNRIRFLGFQKIDDILPRLGLLALTSISEAQPLVILEAYAAGLPVLTTDVGSCRELIEGYSAEDRQLGRAGGIAPIGDPAAFAEAAIHLLTRKDVWLKAQQAAISRVERFYDEKAFLHNYRTLYKTMT</sequence>
<feature type="domain" description="DUF3492" evidence="1">
    <location>
        <begin position="13"/>
        <end position="289"/>
    </location>
</feature>
<protein>
    <submittedName>
        <fullName evidence="2">Extracellular matrix protein PelF, glycosyltransferase, group 1</fullName>
    </submittedName>
</protein>
<dbReference type="GO" id="GO:0016740">
    <property type="term" value="F:transferase activity"/>
    <property type="evidence" value="ECO:0007669"/>
    <property type="project" value="UniProtKB-KW"/>
</dbReference>
<dbReference type="CDD" id="cd03813">
    <property type="entry name" value="GT4-like"/>
    <property type="match status" value="1"/>
</dbReference>
<dbReference type="EMBL" id="CACVAT010000607">
    <property type="protein sequence ID" value="CAA6830629.1"/>
    <property type="molecule type" value="Genomic_DNA"/>
</dbReference>
<accession>A0A6S6UF02</accession>
<gene>
    <name evidence="2" type="ORF">HELGO_WM26211</name>
</gene>
<dbReference type="InterPro" id="IPR047691">
    <property type="entry name" value="PelF-like"/>
</dbReference>
<name>A0A6S6UF02_9GAMM</name>
<dbReference type="Pfam" id="PF13692">
    <property type="entry name" value="Glyco_trans_1_4"/>
    <property type="match status" value="1"/>
</dbReference>
<dbReference type="PANTHER" id="PTHR12526:SF608">
    <property type="entry name" value="PELF"/>
    <property type="match status" value="1"/>
</dbReference>
<dbReference type="AlphaFoldDB" id="A0A6S6UF02"/>
<proteinExistence type="predicted"/>
<dbReference type="InterPro" id="IPR022622">
    <property type="entry name" value="DUF3492"/>
</dbReference>
<reference evidence="2" key="1">
    <citation type="submission" date="2020-01" db="EMBL/GenBank/DDBJ databases">
        <authorList>
            <person name="Meier V. D."/>
            <person name="Meier V D."/>
        </authorList>
    </citation>
    <scope>NUCLEOTIDE SEQUENCE</scope>
    <source>
        <strain evidence="2">HLG_WM_MAG_09</strain>
    </source>
</reference>
<dbReference type="Gene3D" id="3.40.50.2000">
    <property type="entry name" value="Glycogen Phosphorylase B"/>
    <property type="match status" value="2"/>
</dbReference>
<organism evidence="2">
    <name type="scientific">uncultured Thiotrichaceae bacterium</name>
    <dbReference type="NCBI Taxonomy" id="298394"/>
    <lineage>
        <taxon>Bacteria</taxon>
        <taxon>Pseudomonadati</taxon>
        <taxon>Pseudomonadota</taxon>
        <taxon>Gammaproteobacteria</taxon>
        <taxon>Thiotrichales</taxon>
        <taxon>Thiotrichaceae</taxon>
        <taxon>environmental samples</taxon>
    </lineage>
</organism>